<dbReference type="OrthoDB" id="6400013at2759"/>
<organism evidence="2 3">
    <name type="scientific">Hyalella azteca</name>
    <name type="common">Amphipod</name>
    <dbReference type="NCBI Taxonomy" id="294128"/>
    <lineage>
        <taxon>Eukaryota</taxon>
        <taxon>Metazoa</taxon>
        <taxon>Ecdysozoa</taxon>
        <taxon>Arthropoda</taxon>
        <taxon>Crustacea</taxon>
        <taxon>Multicrustacea</taxon>
        <taxon>Malacostraca</taxon>
        <taxon>Eumalacostraca</taxon>
        <taxon>Peracarida</taxon>
        <taxon>Amphipoda</taxon>
        <taxon>Senticaudata</taxon>
        <taxon>Talitrida</taxon>
        <taxon>Talitroidea</taxon>
        <taxon>Hyalellidae</taxon>
        <taxon>Hyalella</taxon>
    </lineage>
</organism>
<accession>A0A979FSD9</accession>
<evidence type="ECO:0000313" key="2">
    <source>
        <dbReference type="Proteomes" id="UP000694843"/>
    </source>
</evidence>
<proteinExistence type="predicted"/>
<dbReference type="RefSeq" id="XP_047740080.1">
    <property type="nucleotide sequence ID" value="XM_047884124.1"/>
</dbReference>
<dbReference type="Proteomes" id="UP000694843">
    <property type="component" value="Unplaced"/>
</dbReference>
<protein>
    <submittedName>
        <fullName evidence="3">Uncharacterized protein LOC125179042</fullName>
    </submittedName>
</protein>
<reference evidence="3" key="1">
    <citation type="submission" date="2025-08" db="UniProtKB">
        <authorList>
            <consortium name="RefSeq"/>
        </authorList>
    </citation>
    <scope>IDENTIFICATION</scope>
    <source>
        <tissue evidence="3">Whole organism</tissue>
    </source>
</reference>
<keyword evidence="2" id="KW-1185">Reference proteome</keyword>
<name>A0A979FSD9_HYAAZ</name>
<dbReference type="GeneID" id="125179042"/>
<sequence length="91" mass="10040">MDVLPYDYNLLDDLEEGRTIAIAYNASTTVFYLTIALGVFFTATAIGLIIYYFTTLGGGSSTFGRSFDDGWSAPNARVDTLPWLRVLADRT</sequence>
<dbReference type="AlphaFoldDB" id="A0A979FSD9"/>
<feature type="transmembrane region" description="Helical" evidence="1">
    <location>
        <begin position="30"/>
        <end position="53"/>
    </location>
</feature>
<keyword evidence="1" id="KW-0472">Membrane</keyword>
<evidence type="ECO:0000256" key="1">
    <source>
        <dbReference type="SAM" id="Phobius"/>
    </source>
</evidence>
<evidence type="ECO:0000313" key="3">
    <source>
        <dbReference type="RefSeq" id="XP_047740080.1"/>
    </source>
</evidence>
<gene>
    <name evidence="3" type="primary">LOC125179042</name>
</gene>
<keyword evidence="1" id="KW-0812">Transmembrane</keyword>
<keyword evidence="1" id="KW-1133">Transmembrane helix</keyword>
<dbReference type="KEGG" id="hazt:125179042"/>